<evidence type="ECO:0008006" key="4">
    <source>
        <dbReference type="Google" id="ProtNLM"/>
    </source>
</evidence>
<dbReference type="EMBL" id="CP095848">
    <property type="protein sequence ID" value="UPL49923.1"/>
    <property type="molecule type" value="Genomic_DNA"/>
</dbReference>
<dbReference type="RefSeq" id="WP_247976018.1">
    <property type="nucleotide sequence ID" value="NZ_CP095848.1"/>
</dbReference>
<evidence type="ECO:0000256" key="1">
    <source>
        <dbReference type="SAM" id="SignalP"/>
    </source>
</evidence>
<dbReference type="Proteomes" id="UP000829647">
    <property type="component" value="Chromosome"/>
</dbReference>
<evidence type="ECO:0000313" key="2">
    <source>
        <dbReference type="EMBL" id="UPL49923.1"/>
    </source>
</evidence>
<dbReference type="PROSITE" id="PS51257">
    <property type="entry name" value="PROKAR_LIPOPROTEIN"/>
    <property type="match status" value="1"/>
</dbReference>
<organism evidence="2 3">
    <name type="scientific">Hymenobacter sublimis</name>
    <dbReference type="NCBI Taxonomy" id="2933777"/>
    <lineage>
        <taxon>Bacteria</taxon>
        <taxon>Pseudomonadati</taxon>
        <taxon>Bacteroidota</taxon>
        <taxon>Cytophagia</taxon>
        <taxon>Cytophagales</taxon>
        <taxon>Hymenobacteraceae</taxon>
        <taxon>Hymenobacter</taxon>
    </lineage>
</organism>
<name>A0ABY4JD68_9BACT</name>
<accession>A0ABY4JD68</accession>
<proteinExistence type="predicted"/>
<keyword evidence="1" id="KW-0732">Signal</keyword>
<feature type="chain" id="PRO_5045661057" description="Lipocalin-like domain-containing protein" evidence="1">
    <location>
        <begin position="23"/>
        <end position="151"/>
    </location>
</feature>
<feature type="signal peptide" evidence="1">
    <location>
        <begin position="1"/>
        <end position="22"/>
    </location>
</feature>
<gene>
    <name evidence="2" type="ORF">MWH26_03180</name>
</gene>
<sequence length="151" mass="16898">MTSFTRGVFVMLLAGSSFLLGACNRDSVPTVEEKLVGRWEWQQTANDSQHSLTPTNTGHRVIVEFDRRGRARFYQDGQLVSAAAFSVRRVTSGFGKPARHVIIYRGYQNNQFYSVSGNRLHLQDASGKTSDHMYIRATPEVSVQASEQKGL</sequence>
<reference evidence="2 3" key="1">
    <citation type="submission" date="2022-04" db="EMBL/GenBank/DDBJ databases">
        <title>Hymenobacter sp. isolated from the air.</title>
        <authorList>
            <person name="Won M."/>
            <person name="Lee C.-M."/>
            <person name="Woen H.-Y."/>
            <person name="Kwon S.-W."/>
        </authorList>
    </citation>
    <scope>NUCLEOTIDE SEQUENCE [LARGE SCALE GENOMIC DNA]</scope>
    <source>
        <strain evidence="3">5516 S-25</strain>
    </source>
</reference>
<evidence type="ECO:0000313" key="3">
    <source>
        <dbReference type="Proteomes" id="UP000829647"/>
    </source>
</evidence>
<keyword evidence="3" id="KW-1185">Reference proteome</keyword>
<protein>
    <recommendedName>
        <fullName evidence="4">Lipocalin-like domain-containing protein</fullName>
    </recommendedName>
</protein>